<keyword evidence="1" id="KW-0732">Signal</keyword>
<proteinExistence type="predicted"/>
<sequence>MIALKRNWKSVVALLCALALSIAVFTPFANAQNLSEEDQLAQDMQFIFDEASTLENGKYVVNEQLVSGKFGPENVASIVAFVLRTKLSKKVASKLNRLN</sequence>
<feature type="signal peptide" evidence="1">
    <location>
        <begin position="1"/>
        <end position="31"/>
    </location>
</feature>
<comment type="caution">
    <text evidence="2">The sequence shown here is derived from an EMBL/GenBank/DDBJ whole genome shotgun (WGS) entry which is preliminary data.</text>
</comment>
<evidence type="ECO:0008006" key="4">
    <source>
        <dbReference type="Google" id="ProtNLM"/>
    </source>
</evidence>
<evidence type="ECO:0000313" key="2">
    <source>
        <dbReference type="EMBL" id="MCY9230017.1"/>
    </source>
</evidence>
<reference evidence="2" key="1">
    <citation type="submission" date="2022-02" db="EMBL/GenBank/DDBJ databases">
        <title>Crop Bioprotection Bacillus Genome Sequencing.</title>
        <authorList>
            <person name="Dunlap C."/>
        </authorList>
    </citation>
    <scope>NUCLEOTIDE SEQUENCE</scope>
    <source>
        <strain evidence="2">T20C13</strain>
    </source>
</reference>
<organism evidence="2 3">
    <name type="scientific">Bacillus inaquosorum</name>
    <dbReference type="NCBI Taxonomy" id="483913"/>
    <lineage>
        <taxon>Bacteria</taxon>
        <taxon>Bacillati</taxon>
        <taxon>Bacillota</taxon>
        <taxon>Bacilli</taxon>
        <taxon>Bacillales</taxon>
        <taxon>Bacillaceae</taxon>
        <taxon>Bacillus</taxon>
    </lineage>
</organism>
<dbReference type="AlphaFoldDB" id="A0A9Q4HVR5"/>
<dbReference type="Proteomes" id="UP001066278">
    <property type="component" value="Unassembled WGS sequence"/>
</dbReference>
<gene>
    <name evidence="2" type="ORF">MOE99_11680</name>
</gene>
<name>A0A9Q4HVR5_9BACI</name>
<feature type="chain" id="PRO_5040317034" description="SLH domain-containing protein" evidence="1">
    <location>
        <begin position="32"/>
        <end position="99"/>
    </location>
</feature>
<protein>
    <recommendedName>
        <fullName evidence="4">SLH domain-containing protein</fullName>
    </recommendedName>
</protein>
<dbReference type="EMBL" id="JALAXJ010000011">
    <property type="protein sequence ID" value="MCY9230017.1"/>
    <property type="molecule type" value="Genomic_DNA"/>
</dbReference>
<evidence type="ECO:0000256" key="1">
    <source>
        <dbReference type="SAM" id="SignalP"/>
    </source>
</evidence>
<accession>A0A9Q4HVR5</accession>
<evidence type="ECO:0000313" key="3">
    <source>
        <dbReference type="Proteomes" id="UP001066278"/>
    </source>
</evidence>
<dbReference type="RefSeq" id="WP_268310037.1">
    <property type="nucleotide sequence ID" value="NZ_JALAXJ010000011.1"/>
</dbReference>